<keyword evidence="3 5" id="KW-1133">Transmembrane helix</keyword>
<feature type="domain" description="O-antigen ligase-related" evidence="6">
    <location>
        <begin position="231"/>
        <end position="378"/>
    </location>
</feature>
<dbReference type="GO" id="GO:0016020">
    <property type="term" value="C:membrane"/>
    <property type="evidence" value="ECO:0007669"/>
    <property type="project" value="UniProtKB-SubCell"/>
</dbReference>
<feature type="transmembrane region" description="Helical" evidence="5">
    <location>
        <begin position="219"/>
        <end position="241"/>
    </location>
</feature>
<name>A0A1T4XJA2_9GAMM</name>
<feature type="transmembrane region" description="Helical" evidence="5">
    <location>
        <begin position="366"/>
        <end position="386"/>
    </location>
</feature>
<keyword evidence="8" id="KW-1185">Reference proteome</keyword>
<evidence type="ECO:0000256" key="4">
    <source>
        <dbReference type="ARBA" id="ARBA00023136"/>
    </source>
</evidence>
<dbReference type="InterPro" id="IPR051533">
    <property type="entry name" value="WaaL-like"/>
</dbReference>
<dbReference type="AlphaFoldDB" id="A0A1T4XJA2"/>
<evidence type="ECO:0000256" key="1">
    <source>
        <dbReference type="ARBA" id="ARBA00004141"/>
    </source>
</evidence>
<feature type="transmembrane region" description="Helical" evidence="5">
    <location>
        <begin position="60"/>
        <end position="82"/>
    </location>
</feature>
<feature type="transmembrane region" description="Helical" evidence="5">
    <location>
        <begin position="7"/>
        <end position="24"/>
    </location>
</feature>
<evidence type="ECO:0000256" key="5">
    <source>
        <dbReference type="SAM" id="Phobius"/>
    </source>
</evidence>
<comment type="subcellular location">
    <subcellularLocation>
        <location evidence="1">Membrane</location>
        <topology evidence="1">Multi-pass membrane protein</topology>
    </subcellularLocation>
</comment>
<gene>
    <name evidence="7" type="ORF">SAMN02745130_03062</name>
</gene>
<evidence type="ECO:0000259" key="6">
    <source>
        <dbReference type="Pfam" id="PF04932"/>
    </source>
</evidence>
<dbReference type="Pfam" id="PF04932">
    <property type="entry name" value="Wzy_C"/>
    <property type="match status" value="1"/>
</dbReference>
<feature type="transmembrane region" description="Helical" evidence="5">
    <location>
        <begin position="192"/>
        <end position="212"/>
    </location>
</feature>
<evidence type="ECO:0000313" key="8">
    <source>
        <dbReference type="Proteomes" id="UP000190460"/>
    </source>
</evidence>
<feature type="transmembrane region" description="Helical" evidence="5">
    <location>
        <begin position="247"/>
        <end position="264"/>
    </location>
</feature>
<dbReference type="EMBL" id="FUYB01000018">
    <property type="protein sequence ID" value="SKA89594.1"/>
    <property type="molecule type" value="Genomic_DNA"/>
</dbReference>
<dbReference type="GO" id="GO:0016874">
    <property type="term" value="F:ligase activity"/>
    <property type="evidence" value="ECO:0007669"/>
    <property type="project" value="UniProtKB-KW"/>
</dbReference>
<dbReference type="RefSeq" id="WP_078923511.1">
    <property type="nucleotide sequence ID" value="NZ_FUYB01000018.1"/>
</dbReference>
<evidence type="ECO:0000256" key="3">
    <source>
        <dbReference type="ARBA" id="ARBA00022989"/>
    </source>
</evidence>
<evidence type="ECO:0000313" key="7">
    <source>
        <dbReference type="EMBL" id="SKA89594.1"/>
    </source>
</evidence>
<sequence>MRAFQEYLLVLVAAALLIFAPLLRSGKTSLALMTLELLGIALLLIIFWGNLAKGRLEKPVFWFLVFGLGCALAYLIPLPSILWEQLPGRAFYAEHLQWLNPEFTQGSYQSLSLIPVRSIAGLLALLAPLGIFLTAISLPERKLTWLIYVLLGVALGQAILSMGQYFIQDQDLFFRVRSGGVPLGTYINQNHFVAFMEMVEPLALGLMMIAILSQTMGTTLRIILATVFGLISLALTFTPLLTTSRTGAALLLLSIFLSFWAMTTPEIRKRVAAPIVALRFVLLILAVVIQLKVLQQIVTVTYADRLAPQATLGDLRWTLYSTTWTAIQNFSPVGSGPGTTPQVYRLFQPHDVNSFVNHTHNDYLELLLDMGILGALIIGVLIFIYLRRWRQLWQDQTTGFKLLKTGAGVGILLALLYSLTDFGLHTPANAVFFALLFGIFLHNEPIANTQSLIPSSSIDHEQKQ</sequence>
<dbReference type="InterPro" id="IPR007016">
    <property type="entry name" value="O-antigen_ligase-rel_domated"/>
</dbReference>
<feature type="transmembrane region" description="Helical" evidence="5">
    <location>
        <begin position="119"/>
        <end position="138"/>
    </location>
</feature>
<dbReference type="STRING" id="92487.SAMN02745130_03062"/>
<proteinExistence type="predicted"/>
<accession>A0A1T4XJA2</accession>
<feature type="transmembrane region" description="Helical" evidence="5">
    <location>
        <begin position="398"/>
        <end position="416"/>
    </location>
</feature>
<dbReference type="PANTHER" id="PTHR37422:SF13">
    <property type="entry name" value="LIPOPOLYSACCHARIDE BIOSYNTHESIS PROTEIN PA4999-RELATED"/>
    <property type="match status" value="1"/>
</dbReference>
<dbReference type="PANTHER" id="PTHR37422">
    <property type="entry name" value="TEICHURONIC ACID BIOSYNTHESIS PROTEIN TUAE"/>
    <property type="match status" value="1"/>
</dbReference>
<evidence type="ECO:0000256" key="2">
    <source>
        <dbReference type="ARBA" id="ARBA00022692"/>
    </source>
</evidence>
<dbReference type="Proteomes" id="UP000190460">
    <property type="component" value="Unassembled WGS sequence"/>
</dbReference>
<dbReference type="OrthoDB" id="9783389at2"/>
<keyword evidence="4 5" id="KW-0472">Membrane</keyword>
<feature type="transmembrane region" description="Helical" evidence="5">
    <location>
        <begin position="422"/>
        <end position="441"/>
    </location>
</feature>
<protein>
    <submittedName>
        <fullName evidence="7">O-antigen ligase</fullName>
    </submittedName>
</protein>
<organism evidence="7 8">
    <name type="scientific">Thiothrix eikelboomii</name>
    <dbReference type="NCBI Taxonomy" id="92487"/>
    <lineage>
        <taxon>Bacteria</taxon>
        <taxon>Pseudomonadati</taxon>
        <taxon>Pseudomonadota</taxon>
        <taxon>Gammaproteobacteria</taxon>
        <taxon>Thiotrichales</taxon>
        <taxon>Thiotrichaceae</taxon>
        <taxon>Thiothrix</taxon>
    </lineage>
</organism>
<feature type="transmembrane region" description="Helical" evidence="5">
    <location>
        <begin position="145"/>
        <end position="167"/>
    </location>
</feature>
<feature type="transmembrane region" description="Helical" evidence="5">
    <location>
        <begin position="30"/>
        <end position="48"/>
    </location>
</feature>
<keyword evidence="2 5" id="KW-0812">Transmembrane</keyword>
<keyword evidence="7" id="KW-0436">Ligase</keyword>
<reference evidence="7 8" key="1">
    <citation type="submission" date="2017-02" db="EMBL/GenBank/DDBJ databases">
        <authorList>
            <person name="Peterson S.W."/>
        </authorList>
    </citation>
    <scope>NUCLEOTIDE SEQUENCE [LARGE SCALE GENOMIC DNA]</scope>
    <source>
        <strain evidence="7 8">ATCC 49788</strain>
    </source>
</reference>
<feature type="transmembrane region" description="Helical" evidence="5">
    <location>
        <begin position="271"/>
        <end position="291"/>
    </location>
</feature>